<dbReference type="EMBL" id="JABMOJ010000462">
    <property type="protein sequence ID" value="NQV66121.1"/>
    <property type="molecule type" value="Genomic_DNA"/>
</dbReference>
<organism evidence="2 3">
    <name type="scientific">SAR86 cluster bacterium</name>
    <dbReference type="NCBI Taxonomy" id="2030880"/>
    <lineage>
        <taxon>Bacteria</taxon>
        <taxon>Pseudomonadati</taxon>
        <taxon>Pseudomonadota</taxon>
        <taxon>Gammaproteobacteria</taxon>
        <taxon>SAR86 cluster</taxon>
    </lineage>
</organism>
<feature type="transmembrane region" description="Helical" evidence="1">
    <location>
        <begin position="74"/>
        <end position="106"/>
    </location>
</feature>
<feature type="transmembrane region" description="Helical" evidence="1">
    <location>
        <begin position="12"/>
        <end position="32"/>
    </location>
</feature>
<protein>
    <submittedName>
        <fullName evidence="2">DUF3429 domain-containing protein</fullName>
    </submittedName>
</protein>
<proteinExistence type="predicted"/>
<keyword evidence="1" id="KW-1133">Transmembrane helix</keyword>
<sequence>MLSASRSLFDQRLITLLGYAGTLPMVICITFLETRWGLPLLKAYSLAIIAFLAGSWWTTALLQRTVSARQLRQILLLSNLIVIVAVLTVTFLDALALLIIASLFAFLLIGERSLAVFSLQPSYYRAMRGGVSALVIGLHLTAFFRTP</sequence>
<feature type="transmembrane region" description="Helical" evidence="1">
    <location>
        <begin position="126"/>
        <end position="144"/>
    </location>
</feature>
<reference evidence="2" key="1">
    <citation type="submission" date="2020-05" db="EMBL/GenBank/DDBJ databases">
        <title>Sulfur intermediates as new biogeochemical hubs in an aquatic model microbial ecosystem.</title>
        <authorList>
            <person name="Vigneron A."/>
        </authorList>
    </citation>
    <scope>NUCLEOTIDE SEQUENCE</scope>
    <source>
        <strain evidence="2">Bin.250</strain>
    </source>
</reference>
<feature type="transmembrane region" description="Helical" evidence="1">
    <location>
        <begin position="44"/>
        <end position="62"/>
    </location>
</feature>
<accession>A0A973AAU6</accession>
<dbReference type="AlphaFoldDB" id="A0A973AAU6"/>
<evidence type="ECO:0000313" key="3">
    <source>
        <dbReference type="Proteomes" id="UP000754644"/>
    </source>
</evidence>
<evidence type="ECO:0000256" key="1">
    <source>
        <dbReference type="SAM" id="Phobius"/>
    </source>
</evidence>
<dbReference type="Proteomes" id="UP000754644">
    <property type="component" value="Unassembled WGS sequence"/>
</dbReference>
<keyword evidence="1" id="KW-0812">Transmembrane</keyword>
<name>A0A973AAU6_9GAMM</name>
<comment type="caution">
    <text evidence="2">The sequence shown here is derived from an EMBL/GenBank/DDBJ whole genome shotgun (WGS) entry which is preliminary data.</text>
</comment>
<dbReference type="Pfam" id="PF11911">
    <property type="entry name" value="DUF3429"/>
    <property type="match status" value="1"/>
</dbReference>
<evidence type="ECO:0000313" key="2">
    <source>
        <dbReference type="EMBL" id="NQV66121.1"/>
    </source>
</evidence>
<keyword evidence="1" id="KW-0472">Membrane</keyword>
<gene>
    <name evidence="2" type="ORF">HQ497_12235</name>
</gene>
<dbReference type="InterPro" id="IPR021836">
    <property type="entry name" value="DUF3429"/>
</dbReference>